<evidence type="ECO:0000313" key="7">
    <source>
        <dbReference type="EMBL" id="QCI26799.1"/>
    </source>
</evidence>
<sequence length="381" mass="42548">MNKILSSKIILLLCLFFIPYVSKSEIIGNLTNIKQIQDHPLIGYGLVIGLNGTGDQMNNTPFSNSTLQSMLHTLKIDIPDIKDAHITNIASVIVVGKINVLSQLGENIDITVSSIGNATSLSGGVLLMTPLKGIDNKVYAIAQGTLIKKTCKPVSEMKNSSHRLTGKHLNKKNEINTGFIPNGGVIQSEIDNDDLQPFKKITLILKKKDFKLAKKIADTINALFPNIAEPVNEKIIQIHHALKNTTEQIKLISTIQNLEIKNQKQQKNHVPVTINLSKNVDPNILNINNYCFIKNNVLKYKNISIIFHNKINNFQKNPDILIKKINAINIHNSNNNNIFNLDINELLNILKYTGFSNIEIASILESMKTLNFFSYPIEISQ</sequence>
<reference evidence="7 8" key="1">
    <citation type="submission" date="2018-12" db="EMBL/GenBank/DDBJ databases">
        <authorList>
            <person name="Chong R.A."/>
        </authorList>
    </citation>
    <scope>NUCLEOTIDE SEQUENCE [LARGE SCALE GENOMIC DNA]</scope>
    <source>
        <strain evidence="7 8">Tca</strain>
    </source>
</reference>
<keyword evidence="5" id="KW-0732">Signal</keyword>
<evidence type="ECO:0000256" key="2">
    <source>
        <dbReference type="ARBA" id="ARBA00004117"/>
    </source>
</evidence>
<dbReference type="PRINTS" id="PR01010">
    <property type="entry name" value="FLGPRINGFLGI"/>
</dbReference>
<evidence type="ECO:0000256" key="4">
    <source>
        <dbReference type="ARBA" id="ARBA00011439"/>
    </source>
</evidence>
<dbReference type="AlphaFoldDB" id="A0A4D6YBQ1"/>
<keyword evidence="8" id="KW-1185">Reference proteome</keyword>
<organism evidence="7 8">
    <name type="scientific">Buchnera aphidicola</name>
    <name type="common">Thelaxes californica</name>
    <dbReference type="NCBI Taxonomy" id="1315998"/>
    <lineage>
        <taxon>Bacteria</taxon>
        <taxon>Pseudomonadati</taxon>
        <taxon>Pseudomonadota</taxon>
        <taxon>Gammaproteobacteria</taxon>
        <taxon>Enterobacterales</taxon>
        <taxon>Erwiniaceae</taxon>
        <taxon>Buchnera</taxon>
    </lineage>
</organism>
<comment type="function">
    <text evidence="1">Assembles around the rod to form the L-ring and probably protects the motor/basal body from shearing forces during rotation.</text>
</comment>
<dbReference type="PANTHER" id="PTHR30381">
    <property type="entry name" value="FLAGELLAR P-RING PERIPLASMIC PROTEIN FLGI"/>
    <property type="match status" value="1"/>
</dbReference>
<evidence type="ECO:0008006" key="9">
    <source>
        <dbReference type="Google" id="ProtNLM"/>
    </source>
</evidence>
<comment type="subunit">
    <text evidence="4">The basal body constitutes a major portion of the flagellar organelle and consists of four rings (L,P,S, and M) mounted on a central rod.</text>
</comment>
<dbReference type="RefSeq" id="WP_158353489.1">
    <property type="nucleotide sequence ID" value="NZ_CP034852.1"/>
</dbReference>
<comment type="subcellular location">
    <subcellularLocation>
        <location evidence="2">Bacterial flagellum basal body</location>
    </subcellularLocation>
</comment>
<dbReference type="GO" id="GO:0009428">
    <property type="term" value="C:bacterial-type flagellum basal body, distal rod, P ring"/>
    <property type="evidence" value="ECO:0007669"/>
    <property type="project" value="InterPro"/>
</dbReference>
<dbReference type="GO" id="GO:0071973">
    <property type="term" value="P:bacterial-type flagellum-dependent cell motility"/>
    <property type="evidence" value="ECO:0007669"/>
    <property type="project" value="InterPro"/>
</dbReference>
<evidence type="ECO:0000313" key="8">
    <source>
        <dbReference type="Proteomes" id="UP000298782"/>
    </source>
</evidence>
<dbReference type="Pfam" id="PF02119">
    <property type="entry name" value="FlgI"/>
    <property type="match status" value="1"/>
</dbReference>
<dbReference type="GO" id="GO:0030288">
    <property type="term" value="C:outer membrane-bounded periplasmic space"/>
    <property type="evidence" value="ECO:0007669"/>
    <property type="project" value="InterPro"/>
</dbReference>
<gene>
    <name evidence="7" type="ORF">D9V80_01335</name>
</gene>
<dbReference type="GO" id="GO:0005198">
    <property type="term" value="F:structural molecule activity"/>
    <property type="evidence" value="ECO:0007669"/>
    <property type="project" value="InterPro"/>
</dbReference>
<dbReference type="EMBL" id="CP034852">
    <property type="protein sequence ID" value="QCI26799.1"/>
    <property type="molecule type" value="Genomic_DNA"/>
</dbReference>
<protein>
    <recommendedName>
        <fullName evidence="9">Basal body P-ring protein</fullName>
    </recommendedName>
</protein>
<evidence type="ECO:0000256" key="5">
    <source>
        <dbReference type="ARBA" id="ARBA00022729"/>
    </source>
</evidence>
<comment type="similarity">
    <text evidence="3">Belongs to the FlgI family.</text>
</comment>
<evidence type="ECO:0000256" key="6">
    <source>
        <dbReference type="ARBA" id="ARBA00023143"/>
    </source>
</evidence>
<dbReference type="OrthoDB" id="9786431at2"/>
<name>A0A4D6YBQ1_9GAMM</name>
<accession>A0A4D6YBQ1</accession>
<dbReference type="Proteomes" id="UP000298782">
    <property type="component" value="Chromosome"/>
</dbReference>
<reference evidence="7 8" key="2">
    <citation type="submission" date="2019-05" db="EMBL/GenBank/DDBJ databases">
        <title>Genome evolution of the obligate endosymbiont Buchnera aphidicola.</title>
        <authorList>
            <person name="Moran N.A."/>
        </authorList>
    </citation>
    <scope>NUCLEOTIDE SEQUENCE [LARGE SCALE GENOMIC DNA]</scope>
    <source>
        <strain evidence="7 8">Tca</strain>
    </source>
</reference>
<keyword evidence="6" id="KW-0975">Bacterial flagellum</keyword>
<evidence type="ECO:0000256" key="1">
    <source>
        <dbReference type="ARBA" id="ARBA00002591"/>
    </source>
</evidence>
<dbReference type="InterPro" id="IPR001782">
    <property type="entry name" value="Flag_FlgI"/>
</dbReference>
<dbReference type="PANTHER" id="PTHR30381:SF0">
    <property type="entry name" value="FLAGELLAR P-RING PROTEIN"/>
    <property type="match status" value="1"/>
</dbReference>
<evidence type="ECO:0000256" key="3">
    <source>
        <dbReference type="ARBA" id="ARBA00008994"/>
    </source>
</evidence>
<proteinExistence type="inferred from homology"/>